<dbReference type="Proteomes" id="UP000199076">
    <property type="component" value="Unassembled WGS sequence"/>
</dbReference>
<evidence type="ECO:0000313" key="4">
    <source>
        <dbReference type="EMBL" id="SDF54127.1"/>
    </source>
</evidence>
<dbReference type="EMBL" id="FNBK01000007">
    <property type="protein sequence ID" value="SDF54127.1"/>
    <property type="molecule type" value="Genomic_DNA"/>
</dbReference>
<gene>
    <name evidence="4" type="ORF">SAMN05216218_10760</name>
</gene>
<dbReference type="InterPro" id="IPR000719">
    <property type="entry name" value="Prot_kinase_dom"/>
</dbReference>
<dbReference type="Pfam" id="PF00069">
    <property type="entry name" value="Pkinase"/>
    <property type="match status" value="1"/>
</dbReference>
<dbReference type="AlphaFoldDB" id="A0A1G7LX84"/>
<dbReference type="Gene3D" id="1.10.510.10">
    <property type="entry name" value="Transferase(Phosphotransferase) domain 1"/>
    <property type="match status" value="1"/>
</dbReference>
<evidence type="ECO:0000256" key="1">
    <source>
        <dbReference type="SAM" id="MobiDB-lite"/>
    </source>
</evidence>
<evidence type="ECO:0000256" key="2">
    <source>
        <dbReference type="SAM" id="Phobius"/>
    </source>
</evidence>
<keyword evidence="2" id="KW-0812">Transmembrane</keyword>
<name>A0A1G7LX84_9EURY</name>
<dbReference type="RefSeq" id="WP_092691555.1">
    <property type="nucleotide sequence ID" value="NZ_FNBK01000007.1"/>
</dbReference>
<dbReference type="GO" id="GO:0004672">
    <property type="term" value="F:protein kinase activity"/>
    <property type="evidence" value="ECO:0007669"/>
    <property type="project" value="InterPro"/>
</dbReference>
<feature type="transmembrane region" description="Helical" evidence="2">
    <location>
        <begin position="12"/>
        <end position="34"/>
    </location>
</feature>
<dbReference type="SMART" id="SM00220">
    <property type="entry name" value="S_TKc"/>
    <property type="match status" value="1"/>
</dbReference>
<dbReference type="GO" id="GO:0005524">
    <property type="term" value="F:ATP binding"/>
    <property type="evidence" value="ECO:0007669"/>
    <property type="project" value="InterPro"/>
</dbReference>
<evidence type="ECO:0000313" key="5">
    <source>
        <dbReference type="Proteomes" id="UP000199076"/>
    </source>
</evidence>
<dbReference type="OrthoDB" id="41005at2157"/>
<organism evidence="4 5">
    <name type="scientific">Halorientalis regularis</name>
    <dbReference type="NCBI Taxonomy" id="660518"/>
    <lineage>
        <taxon>Archaea</taxon>
        <taxon>Methanobacteriati</taxon>
        <taxon>Methanobacteriota</taxon>
        <taxon>Stenosarchaea group</taxon>
        <taxon>Halobacteria</taxon>
        <taxon>Halobacteriales</taxon>
        <taxon>Haloarculaceae</taxon>
        <taxon>Halorientalis</taxon>
    </lineage>
</organism>
<accession>A0A1G7LX84</accession>
<evidence type="ECO:0000259" key="3">
    <source>
        <dbReference type="PROSITE" id="PS50011"/>
    </source>
</evidence>
<feature type="compositionally biased region" description="Basic and acidic residues" evidence="1">
    <location>
        <begin position="52"/>
        <end position="71"/>
    </location>
</feature>
<keyword evidence="4" id="KW-0808">Transferase</keyword>
<keyword evidence="2" id="KW-0472">Membrane</keyword>
<sequence>MIISNSSSVALLIRIIGFLGFVGVILLGSAYLYVGRKPSNRESTRTTANNDLKIDSTTEEDSTTKDKKLARDNSNTTDLSTSADTFPASVDGVVDVTRKGVRAGLLTYTGTLVTEDSAVRILTPVEDASYDTDVFLSAVRQWSNVSTHPNVVTVYDWDDTSSFPWVVVEASEGYRLSSLDGNLDVKEAVAIATDAAEAIRNAGLYNTRHLSLSPDVIWTSNEGQTLVGDWGLTDAIEKSNESLDVTPFTAPEQVTPNMDGSTSEATDIYRLGAISYWLFTGREPFADESDLAGAIMNSELVPPSELAPDIPPELDAPIVRAMEIDSTHRYNSAYDFKRDLNNAI</sequence>
<keyword evidence="2" id="KW-1133">Transmembrane helix</keyword>
<feature type="domain" description="Protein kinase" evidence="3">
    <location>
        <begin position="80"/>
        <end position="344"/>
    </location>
</feature>
<keyword evidence="5" id="KW-1185">Reference proteome</keyword>
<proteinExistence type="predicted"/>
<dbReference type="InterPro" id="IPR011009">
    <property type="entry name" value="Kinase-like_dom_sf"/>
</dbReference>
<dbReference type="STRING" id="660518.SAMN05216218_10760"/>
<dbReference type="PANTHER" id="PTHR24347">
    <property type="entry name" value="SERINE/THREONINE-PROTEIN KINASE"/>
    <property type="match status" value="1"/>
</dbReference>
<keyword evidence="4" id="KW-0418">Kinase</keyword>
<dbReference type="SUPFAM" id="SSF56112">
    <property type="entry name" value="Protein kinase-like (PK-like)"/>
    <property type="match status" value="1"/>
</dbReference>
<feature type="compositionally biased region" description="Polar residues" evidence="1">
    <location>
        <begin position="72"/>
        <end position="81"/>
    </location>
</feature>
<protein>
    <submittedName>
        <fullName evidence="4">Protein kinase domain-containing protein</fullName>
    </submittedName>
</protein>
<feature type="region of interest" description="Disordered" evidence="1">
    <location>
        <begin position="39"/>
        <end position="81"/>
    </location>
</feature>
<dbReference type="PROSITE" id="PS50011">
    <property type="entry name" value="PROTEIN_KINASE_DOM"/>
    <property type="match status" value="1"/>
</dbReference>
<reference evidence="5" key="1">
    <citation type="submission" date="2016-10" db="EMBL/GenBank/DDBJ databases">
        <authorList>
            <person name="Varghese N."/>
            <person name="Submissions S."/>
        </authorList>
    </citation>
    <scope>NUCLEOTIDE SEQUENCE [LARGE SCALE GENOMIC DNA]</scope>
    <source>
        <strain evidence="5">IBRC-M 10760</strain>
    </source>
</reference>